<accession>A0A2G5TXU3</accession>
<dbReference type="OrthoDB" id="5774685at2759"/>
<dbReference type="PROSITE" id="PS50092">
    <property type="entry name" value="TSP1"/>
    <property type="match status" value="1"/>
</dbReference>
<dbReference type="AlphaFoldDB" id="A0A2G5TXU3"/>
<dbReference type="Proteomes" id="UP000230233">
    <property type="component" value="Chromosome IV"/>
</dbReference>
<feature type="chain" id="PRO_5013915744" evidence="1">
    <location>
        <begin position="16"/>
        <end position="291"/>
    </location>
</feature>
<comment type="caution">
    <text evidence="2">The sequence shown here is derived from an EMBL/GenBank/DDBJ whole genome shotgun (WGS) entry which is preliminary data.</text>
</comment>
<keyword evidence="3" id="KW-1185">Reference proteome</keyword>
<dbReference type="InterPro" id="IPR036383">
    <property type="entry name" value="TSP1_rpt_sf"/>
</dbReference>
<reference evidence="3" key="1">
    <citation type="submission" date="2017-10" db="EMBL/GenBank/DDBJ databases">
        <title>Rapid genome shrinkage in a self-fertile nematode reveals novel sperm competition proteins.</title>
        <authorList>
            <person name="Yin D."/>
            <person name="Schwarz E.M."/>
            <person name="Thomas C.G."/>
            <person name="Felde R.L."/>
            <person name="Korf I.F."/>
            <person name="Cutter A.D."/>
            <person name="Schartner C.M."/>
            <person name="Ralston E.J."/>
            <person name="Meyer B.J."/>
            <person name="Haag E.S."/>
        </authorList>
    </citation>
    <scope>NUCLEOTIDE SEQUENCE [LARGE SCALE GENOMIC DNA]</scope>
    <source>
        <strain evidence="3">JU1422</strain>
    </source>
</reference>
<dbReference type="InterPro" id="IPR000884">
    <property type="entry name" value="TSP1_rpt"/>
</dbReference>
<dbReference type="PANTHER" id="PTHR31936:SF7">
    <property type="entry name" value="SHK DOMAIN-CONTAINING PROTEIN"/>
    <property type="match status" value="1"/>
</dbReference>
<keyword evidence="1" id="KW-0732">Signal</keyword>
<proteinExistence type="predicted"/>
<evidence type="ECO:0000313" key="3">
    <source>
        <dbReference type="Proteomes" id="UP000230233"/>
    </source>
</evidence>
<name>A0A2G5TXU3_9PELO</name>
<gene>
    <name evidence="2" type="primary">Cni-Y67A10A.11</name>
    <name evidence="2" type="synonym">Cnig_chr_IV.g12541</name>
    <name evidence="2" type="ORF">B9Z55_012541</name>
</gene>
<dbReference type="STRING" id="1611254.A0A2G5TXU3"/>
<evidence type="ECO:0000313" key="2">
    <source>
        <dbReference type="EMBL" id="PIC32068.1"/>
    </source>
</evidence>
<organism evidence="2 3">
    <name type="scientific">Caenorhabditis nigoni</name>
    <dbReference type="NCBI Taxonomy" id="1611254"/>
    <lineage>
        <taxon>Eukaryota</taxon>
        <taxon>Metazoa</taxon>
        <taxon>Ecdysozoa</taxon>
        <taxon>Nematoda</taxon>
        <taxon>Chromadorea</taxon>
        <taxon>Rhabditida</taxon>
        <taxon>Rhabditina</taxon>
        <taxon>Rhabditomorpha</taxon>
        <taxon>Rhabditoidea</taxon>
        <taxon>Rhabditidae</taxon>
        <taxon>Peloderinae</taxon>
        <taxon>Caenorhabditis</taxon>
    </lineage>
</organism>
<dbReference type="SUPFAM" id="SSF82895">
    <property type="entry name" value="TSP-1 type 1 repeat"/>
    <property type="match status" value="1"/>
</dbReference>
<dbReference type="Gene3D" id="2.20.100.10">
    <property type="entry name" value="Thrombospondin type-1 (TSP1) repeat"/>
    <property type="match status" value="1"/>
</dbReference>
<sequence length="291" mass="31863">MFWFLLLLLPSTILGATCPTCPTAGLWSDWSTTEQCNTTCGGCSKITYTRTCLSTAMNCPCVGDTSRLMVCNTQACNWPRFNASSQNCCDGKTAQTIKNWVHCVPLPDNYTLACCPDEGYWSNWSGWSKVANQVAWQRTRACLSGGYNCPCKGNAVDILTTCPCTKGIGIISAANNTCEAIGNKINPYSVRIPIYMPYECKTQIVFEISSFRQQFYTTSDDNGVITGAFGYFDTTGKCTAKEFVNPVPAGALLGTGQFQNYYLQCNLNDLTWEGSIVGIAVSKVTAFAQYY</sequence>
<protein>
    <submittedName>
        <fullName evidence="2">Uncharacterized protein</fullName>
    </submittedName>
</protein>
<dbReference type="PANTHER" id="PTHR31936">
    <property type="entry name" value="PROTEIN CBG18744"/>
    <property type="match status" value="1"/>
</dbReference>
<feature type="signal peptide" evidence="1">
    <location>
        <begin position="1"/>
        <end position="15"/>
    </location>
</feature>
<dbReference type="EMBL" id="PDUG01000004">
    <property type="protein sequence ID" value="PIC32068.1"/>
    <property type="molecule type" value="Genomic_DNA"/>
</dbReference>
<evidence type="ECO:0000256" key="1">
    <source>
        <dbReference type="SAM" id="SignalP"/>
    </source>
</evidence>